<organism evidence="1 2">
    <name type="scientific">Aspergillus caelatus</name>
    <dbReference type="NCBI Taxonomy" id="61420"/>
    <lineage>
        <taxon>Eukaryota</taxon>
        <taxon>Fungi</taxon>
        <taxon>Dikarya</taxon>
        <taxon>Ascomycota</taxon>
        <taxon>Pezizomycotina</taxon>
        <taxon>Eurotiomycetes</taxon>
        <taxon>Eurotiomycetidae</taxon>
        <taxon>Eurotiales</taxon>
        <taxon>Aspergillaceae</taxon>
        <taxon>Aspergillus</taxon>
        <taxon>Aspergillus subgen. Circumdati</taxon>
    </lineage>
</organism>
<protein>
    <submittedName>
        <fullName evidence="1">Uncharacterized protein</fullName>
    </submittedName>
</protein>
<reference evidence="1 2" key="1">
    <citation type="submission" date="2019-04" db="EMBL/GenBank/DDBJ databases">
        <title>Friends and foes A comparative genomics studyof 23 Aspergillus species from section Flavi.</title>
        <authorList>
            <consortium name="DOE Joint Genome Institute"/>
            <person name="Kjaerbolling I."/>
            <person name="Vesth T."/>
            <person name="Frisvad J.C."/>
            <person name="Nybo J.L."/>
            <person name="Theobald S."/>
            <person name="Kildgaard S."/>
            <person name="Isbrandt T."/>
            <person name="Kuo A."/>
            <person name="Sato A."/>
            <person name="Lyhne E.K."/>
            <person name="Kogle M.E."/>
            <person name="Wiebenga A."/>
            <person name="Kun R.S."/>
            <person name="Lubbers R.J."/>
            <person name="Makela M.R."/>
            <person name="Barry K."/>
            <person name="Chovatia M."/>
            <person name="Clum A."/>
            <person name="Daum C."/>
            <person name="Haridas S."/>
            <person name="He G."/>
            <person name="LaButti K."/>
            <person name="Lipzen A."/>
            <person name="Mondo S."/>
            <person name="Riley R."/>
            <person name="Salamov A."/>
            <person name="Simmons B.A."/>
            <person name="Magnuson J.K."/>
            <person name="Henrissat B."/>
            <person name="Mortensen U.H."/>
            <person name="Larsen T.O."/>
            <person name="Devries R.P."/>
            <person name="Grigoriev I.V."/>
            <person name="Machida M."/>
            <person name="Baker S.E."/>
            <person name="Andersen M.R."/>
        </authorList>
    </citation>
    <scope>NUCLEOTIDE SEQUENCE [LARGE SCALE GENOMIC DNA]</scope>
    <source>
        <strain evidence="1 2">CBS 763.97</strain>
    </source>
</reference>
<dbReference type="EMBL" id="ML737798">
    <property type="protein sequence ID" value="KAE8359947.1"/>
    <property type="molecule type" value="Genomic_DNA"/>
</dbReference>
<accession>A0A5N6ZQN6</accession>
<name>A0A5N6ZQN6_9EURO</name>
<evidence type="ECO:0000313" key="1">
    <source>
        <dbReference type="EMBL" id="KAE8359947.1"/>
    </source>
</evidence>
<evidence type="ECO:0000313" key="2">
    <source>
        <dbReference type="Proteomes" id="UP000326268"/>
    </source>
</evidence>
<keyword evidence="2" id="KW-1185">Reference proteome</keyword>
<dbReference type="GeneID" id="43657781"/>
<dbReference type="Proteomes" id="UP000326268">
    <property type="component" value="Unassembled WGS sequence"/>
</dbReference>
<sequence length="161" mass="18549">MDEEIWDFDCAGTVITFDDKEVKVQEQLTEVLDDRMGQQHVLALAENTKTAESHMEEKKIAIDLFSCEVHAAERFGNAGYGPKYVAHWGQVQGTGWPLDGGTVFFLFMSTVPGEDVDEIRDELSDRKLHSIRRQLARILEFMRKDGYKLYEQQFVVFLIIE</sequence>
<dbReference type="RefSeq" id="XP_031923028.1">
    <property type="nucleotide sequence ID" value="XM_032073335.1"/>
</dbReference>
<gene>
    <name evidence="1" type="ORF">BDV27DRAFT_162131</name>
</gene>
<proteinExistence type="predicted"/>
<dbReference type="OrthoDB" id="4389629at2759"/>
<dbReference type="AlphaFoldDB" id="A0A5N6ZQN6"/>